<gene>
    <name evidence="3" type="ORF">BHU72_01610</name>
</gene>
<dbReference type="STRING" id="1390249.BHU72_01610"/>
<keyword evidence="4" id="KW-1185">Reference proteome</keyword>
<dbReference type="EMBL" id="MJAT01000001">
    <property type="protein sequence ID" value="OEH86979.1"/>
    <property type="molecule type" value="Genomic_DNA"/>
</dbReference>
<dbReference type="InterPro" id="IPR008319">
    <property type="entry name" value="GyrI-like_CCH_Lin2189-like"/>
</dbReference>
<dbReference type="Proteomes" id="UP000095255">
    <property type="component" value="Unassembled WGS sequence"/>
</dbReference>
<dbReference type="Gene3D" id="3.20.80.10">
    <property type="entry name" value="Regulatory factor, effector binding domain"/>
    <property type="match status" value="1"/>
</dbReference>
<feature type="region of interest" description="Disordered" evidence="1">
    <location>
        <begin position="193"/>
        <end position="212"/>
    </location>
</feature>
<feature type="domain" description="GyrI-like small molecule binding" evidence="2">
    <location>
        <begin position="22"/>
        <end position="209"/>
    </location>
</feature>
<dbReference type="Pfam" id="PF06445">
    <property type="entry name" value="GyrI-like"/>
    <property type="match status" value="1"/>
</dbReference>
<evidence type="ECO:0000256" key="1">
    <source>
        <dbReference type="SAM" id="MobiDB-lite"/>
    </source>
</evidence>
<name>A0A1E5LAB8_9FIRM</name>
<dbReference type="InterPro" id="IPR029442">
    <property type="entry name" value="GyrI-like"/>
</dbReference>
<dbReference type="SUPFAM" id="SSF55136">
    <property type="entry name" value="Probable bacterial effector-binding domain"/>
    <property type="match status" value="1"/>
</dbReference>
<dbReference type="RefSeq" id="WP_069700857.1">
    <property type="nucleotide sequence ID" value="NZ_MJAT01000001.1"/>
</dbReference>
<accession>A0A1E5LAB8</accession>
<evidence type="ECO:0000313" key="3">
    <source>
        <dbReference type="EMBL" id="OEH86979.1"/>
    </source>
</evidence>
<dbReference type="PIRSF" id="PIRSF031644">
    <property type="entry name" value="UCP031644"/>
    <property type="match status" value="1"/>
</dbReference>
<dbReference type="InterPro" id="IPR011256">
    <property type="entry name" value="Reg_factor_effector_dom_sf"/>
</dbReference>
<dbReference type="AlphaFoldDB" id="A0A1E5LAB8"/>
<proteinExistence type="predicted"/>
<evidence type="ECO:0000313" key="4">
    <source>
        <dbReference type="Proteomes" id="UP000095255"/>
    </source>
</evidence>
<organism evidence="3 4">
    <name type="scientific">Desulfuribacillus stibiiarsenatis</name>
    <dbReference type="NCBI Taxonomy" id="1390249"/>
    <lineage>
        <taxon>Bacteria</taxon>
        <taxon>Bacillati</taxon>
        <taxon>Bacillota</taxon>
        <taxon>Desulfuribacillia</taxon>
        <taxon>Desulfuribacillales</taxon>
        <taxon>Desulfuribacillaceae</taxon>
        <taxon>Desulfuribacillus</taxon>
    </lineage>
</organism>
<protein>
    <submittedName>
        <fullName evidence="3">Transcriptional regulator</fullName>
    </submittedName>
</protein>
<evidence type="ECO:0000259" key="2">
    <source>
        <dbReference type="Pfam" id="PF06445"/>
    </source>
</evidence>
<comment type="caution">
    <text evidence="3">The sequence shown here is derived from an EMBL/GenBank/DDBJ whole genome shotgun (WGS) entry which is preliminary data.</text>
</comment>
<sequence length="212" mass="25140">MTEKVFDYKKEYKEFYMPKDKPMLIDVPSMNFIMVDGNGDPNDNPEFENAVELLYGLSYTIKMSHKKGKQPEGFFEYVVPPLEGLWWVEDGQFSFDIRDNWKWTVMLRQPEFVTEEVFQWACTEVSKKKPELDIQLARFENFEEGLCVQILHKGPYETEPESVALMDEFIRLEDLEDCLRTRGKHHEIYLSDPRKSKPESMKTVIRHPVARK</sequence>
<reference evidence="3 4" key="1">
    <citation type="submission" date="2016-09" db="EMBL/GenBank/DDBJ databases">
        <title>Desulfuribacillus arsenicus sp. nov., an obligately anaerobic, dissimilatory arsenic- and antimonate-reducing bacterium isolated from anoxic sediments.</title>
        <authorList>
            <person name="Abin C.A."/>
            <person name="Hollibaugh J.T."/>
        </authorList>
    </citation>
    <scope>NUCLEOTIDE SEQUENCE [LARGE SCALE GENOMIC DNA]</scope>
    <source>
        <strain evidence="3 4">MLFW-2</strain>
    </source>
</reference>
<dbReference type="OrthoDB" id="4772335at2"/>